<reference evidence="2 3" key="1">
    <citation type="submission" date="2019-07" db="EMBL/GenBank/DDBJ databases">
        <title>De Novo Assembly of kiwifruit Actinidia rufa.</title>
        <authorList>
            <person name="Sugita-Konishi S."/>
            <person name="Sato K."/>
            <person name="Mori E."/>
            <person name="Abe Y."/>
            <person name="Kisaki G."/>
            <person name="Hamano K."/>
            <person name="Suezawa K."/>
            <person name="Otani M."/>
            <person name="Fukuda T."/>
            <person name="Manabe T."/>
            <person name="Gomi K."/>
            <person name="Tabuchi M."/>
            <person name="Akimitsu K."/>
            <person name="Kataoka I."/>
        </authorList>
    </citation>
    <scope>NUCLEOTIDE SEQUENCE [LARGE SCALE GENOMIC DNA]</scope>
    <source>
        <strain evidence="3">cv. Fuchu</strain>
    </source>
</reference>
<proteinExistence type="predicted"/>
<feature type="compositionally biased region" description="Basic residues" evidence="1">
    <location>
        <begin position="151"/>
        <end position="163"/>
    </location>
</feature>
<feature type="region of interest" description="Disordered" evidence="1">
    <location>
        <begin position="141"/>
        <end position="189"/>
    </location>
</feature>
<sequence length="252" mass="27244">MSSGICSAFSTTQGQTDNWEFAHGLSWELEVLRVSRSWSTQCCNMLPVLTENNGRDNAEEKAAGDMAHVAADEGKSHLFRGDPPEKPRSLSSHSSSETWSNSWLPPEMRSDGTAFLPFKGRGMLKGATSAGVKGTLLERNTFKMKCQTSRLQRRANRRRKPKKGSMLPLDDKKKGRATKAPAKSKATLSRVVSQNVPAFAAPGEGTTANPGDVLGLEASAAAVVLGSSLADRDREMQDKAMIPIGQCCIHPE</sequence>
<dbReference type="Proteomes" id="UP000585474">
    <property type="component" value="Unassembled WGS sequence"/>
</dbReference>
<comment type="caution">
    <text evidence="2">The sequence shown here is derived from an EMBL/GenBank/DDBJ whole genome shotgun (WGS) entry which is preliminary data.</text>
</comment>
<dbReference type="EMBL" id="BJWL01000025">
    <property type="protein sequence ID" value="GFZ15724.1"/>
    <property type="molecule type" value="Genomic_DNA"/>
</dbReference>
<accession>A0A7J0GYY6</accession>
<evidence type="ECO:0000313" key="2">
    <source>
        <dbReference type="EMBL" id="GFZ15724.1"/>
    </source>
</evidence>
<keyword evidence="3" id="KW-1185">Reference proteome</keyword>
<evidence type="ECO:0000256" key="1">
    <source>
        <dbReference type="SAM" id="MobiDB-lite"/>
    </source>
</evidence>
<protein>
    <submittedName>
        <fullName evidence="2">Uncharacterized protein</fullName>
    </submittedName>
</protein>
<organism evidence="2 3">
    <name type="scientific">Actinidia rufa</name>
    <dbReference type="NCBI Taxonomy" id="165716"/>
    <lineage>
        <taxon>Eukaryota</taxon>
        <taxon>Viridiplantae</taxon>
        <taxon>Streptophyta</taxon>
        <taxon>Embryophyta</taxon>
        <taxon>Tracheophyta</taxon>
        <taxon>Spermatophyta</taxon>
        <taxon>Magnoliopsida</taxon>
        <taxon>eudicotyledons</taxon>
        <taxon>Gunneridae</taxon>
        <taxon>Pentapetalae</taxon>
        <taxon>asterids</taxon>
        <taxon>Ericales</taxon>
        <taxon>Actinidiaceae</taxon>
        <taxon>Actinidia</taxon>
    </lineage>
</organism>
<evidence type="ECO:0000313" key="3">
    <source>
        <dbReference type="Proteomes" id="UP000585474"/>
    </source>
</evidence>
<feature type="region of interest" description="Disordered" evidence="1">
    <location>
        <begin position="75"/>
        <end position="106"/>
    </location>
</feature>
<name>A0A7J0GYY6_9ERIC</name>
<gene>
    <name evidence="2" type="ORF">Acr_25g0001330</name>
</gene>
<feature type="compositionally biased region" description="Low complexity" evidence="1">
    <location>
        <begin position="89"/>
        <end position="102"/>
    </location>
</feature>
<dbReference type="AlphaFoldDB" id="A0A7J0GYY6"/>
<feature type="compositionally biased region" description="Basic and acidic residues" evidence="1">
    <location>
        <begin position="75"/>
        <end position="88"/>
    </location>
</feature>